<sequence length="141" mass="16678">MDWSFLMIAVPVGAFILWRSQKQAEAAKVASARLTRDKLLYEHIKTGMREYDWRQREGRCEDLFSRTRRKAKDGELLFETAHLSAFHVNHGPEYRVGFYFKDINEFGLYGLFAGNGDETITSYYRTDRTFQKEEMLAPWYD</sequence>
<protein>
    <submittedName>
        <fullName evidence="1">Uncharacterized protein</fullName>
    </submittedName>
</protein>
<evidence type="ECO:0000313" key="1">
    <source>
        <dbReference type="EMBL" id="TYO61956.1"/>
    </source>
</evidence>
<dbReference type="RefSeq" id="WP_148744217.1">
    <property type="nucleotide sequence ID" value="NZ_VSTH01000150.1"/>
</dbReference>
<comment type="caution">
    <text evidence="1">The sequence shown here is derived from an EMBL/GenBank/DDBJ whole genome shotgun (WGS) entry which is preliminary data.</text>
</comment>
<dbReference type="Proteomes" id="UP000324797">
    <property type="component" value="Unassembled WGS sequence"/>
</dbReference>
<keyword evidence="2" id="KW-1185">Reference proteome</keyword>
<name>A0A5S4YBY7_9BRAD</name>
<reference evidence="1 2" key="1">
    <citation type="submission" date="2019-08" db="EMBL/GenBank/DDBJ databases">
        <title>Bradyrhizobium hipponensis sp. nov., a rhizobium isolated from a Lupinus angustifolius root nodule in Tunisia.</title>
        <authorList>
            <person name="Off K."/>
            <person name="Rejili M."/>
            <person name="Mars M."/>
            <person name="Brachmann A."/>
            <person name="Marin M."/>
        </authorList>
    </citation>
    <scope>NUCLEOTIDE SEQUENCE [LARGE SCALE GENOMIC DNA]</scope>
    <source>
        <strain evidence="2">aSej3</strain>
    </source>
</reference>
<accession>A0A5S4YBY7</accession>
<evidence type="ECO:0000313" key="2">
    <source>
        <dbReference type="Proteomes" id="UP000324797"/>
    </source>
</evidence>
<organism evidence="1 2">
    <name type="scientific">Bradyrhizobium hipponense</name>
    <dbReference type="NCBI Taxonomy" id="2605638"/>
    <lineage>
        <taxon>Bacteria</taxon>
        <taxon>Pseudomonadati</taxon>
        <taxon>Pseudomonadota</taxon>
        <taxon>Alphaproteobacteria</taxon>
        <taxon>Hyphomicrobiales</taxon>
        <taxon>Nitrobacteraceae</taxon>
        <taxon>Bradyrhizobium</taxon>
    </lineage>
</organism>
<dbReference type="EMBL" id="VSTH01000150">
    <property type="protein sequence ID" value="TYO61956.1"/>
    <property type="molecule type" value="Genomic_DNA"/>
</dbReference>
<gene>
    <name evidence="1" type="ORF">FXV83_35660</name>
</gene>
<proteinExistence type="predicted"/>
<dbReference type="AlphaFoldDB" id="A0A5S4YBY7"/>